<dbReference type="PANTHER" id="PTHR43270:SF8">
    <property type="entry name" value="DI- AND TRIPEPTIDASE DUG2-RELATED"/>
    <property type="match status" value="1"/>
</dbReference>
<accession>A0ABV3S4I3</accession>
<evidence type="ECO:0000313" key="6">
    <source>
        <dbReference type="Proteomes" id="UP001556617"/>
    </source>
</evidence>
<evidence type="ECO:0000256" key="1">
    <source>
        <dbReference type="ARBA" id="ARBA00022670"/>
    </source>
</evidence>
<dbReference type="Gene3D" id="3.40.630.10">
    <property type="entry name" value="Zn peptidases"/>
    <property type="match status" value="1"/>
</dbReference>
<keyword evidence="1" id="KW-0645">Protease</keyword>
<dbReference type="EMBL" id="JBFPER010000001">
    <property type="protein sequence ID" value="MEX0381241.1"/>
    <property type="molecule type" value="Genomic_DNA"/>
</dbReference>
<evidence type="ECO:0000259" key="4">
    <source>
        <dbReference type="Pfam" id="PF07687"/>
    </source>
</evidence>
<dbReference type="Gene3D" id="3.30.70.360">
    <property type="match status" value="1"/>
</dbReference>
<name>A0ABV3S4I3_9LACO</name>
<keyword evidence="2" id="KW-0479">Metal-binding</keyword>
<protein>
    <submittedName>
        <fullName evidence="5">M20/M25/M40 family metallo-hydrolase</fullName>
    </submittedName>
</protein>
<reference evidence="5 6" key="1">
    <citation type="submission" date="2024-07" db="EMBL/GenBank/DDBJ databases">
        <authorList>
            <person name="Yun M."/>
        </authorList>
    </citation>
    <scope>NUCLEOTIDE SEQUENCE [LARGE SCALE GENOMIC DNA]</scope>
    <source>
        <strain evidence="5 6">MS01</strain>
    </source>
</reference>
<dbReference type="Pfam" id="PF07687">
    <property type="entry name" value="M20_dimer"/>
    <property type="match status" value="1"/>
</dbReference>
<dbReference type="InterPro" id="IPR051458">
    <property type="entry name" value="Cyt/Met_Dipeptidase"/>
</dbReference>
<dbReference type="Proteomes" id="UP001556617">
    <property type="component" value="Unassembled WGS sequence"/>
</dbReference>
<dbReference type="InterPro" id="IPR002933">
    <property type="entry name" value="Peptidase_M20"/>
</dbReference>
<proteinExistence type="predicted"/>
<feature type="domain" description="Peptidase M20 dimerisation" evidence="4">
    <location>
        <begin position="184"/>
        <end position="340"/>
    </location>
</feature>
<sequence length="443" mass="48617">MSIRAQYISLLKQLVALPSVSAKEAYLPETAQLIADAFRTLGAKVTYDDSYFAPIVLAQFTTNNPHASTIVIYNHYDVQPAEPLNLWQSDPWTLTSRDGKLYGRGVDDDKGNLTARLAAVAEYLSENNNELPINITFIVEGSEETASRHLQDYLAKYHDILKADLIIWESGGKNDQDVIEIFGGNKGIVTFDFSVTTANNDLHSSLAATANSAALRLSQAIASLFDHDGNIVVPHFYDDVLSPNEREKQLVQSLPLTRESFITQHGLTTPLHSDLHDADLKATLYFQPTLNIEGITSGYTGPGVKTIMPATATAKLESRLVPNMLPDTTLQHIKKHLQAQGFSDIIVTKTLGQPGYRSDMSDPEITRVIAVAAKYYNVLPVVIPTSPGTGPMAIMHDALQAPIASLGIGYAHTRDHAPNENVRLVDYNQHIDVIKSLIASYRV</sequence>
<gene>
    <name evidence="5" type="ORF">AB3K24_07725</name>
</gene>
<keyword evidence="6" id="KW-1185">Reference proteome</keyword>
<organism evidence="5 6">
    <name type="scientific">Leuconostoc aquikimchii</name>
    <dbReference type="NCBI Taxonomy" id="3236804"/>
    <lineage>
        <taxon>Bacteria</taxon>
        <taxon>Bacillati</taxon>
        <taxon>Bacillota</taxon>
        <taxon>Bacilli</taxon>
        <taxon>Lactobacillales</taxon>
        <taxon>Lactobacillaceae</taxon>
        <taxon>Leuconostoc</taxon>
    </lineage>
</organism>
<evidence type="ECO:0000256" key="3">
    <source>
        <dbReference type="ARBA" id="ARBA00022801"/>
    </source>
</evidence>
<evidence type="ECO:0000313" key="5">
    <source>
        <dbReference type="EMBL" id="MEX0381241.1"/>
    </source>
</evidence>
<evidence type="ECO:0000256" key="2">
    <source>
        <dbReference type="ARBA" id="ARBA00022723"/>
    </source>
</evidence>
<dbReference type="PANTHER" id="PTHR43270">
    <property type="entry name" value="BETA-ALA-HIS DIPEPTIDASE"/>
    <property type="match status" value="1"/>
</dbReference>
<comment type="caution">
    <text evidence="5">The sequence shown here is derived from an EMBL/GenBank/DDBJ whole genome shotgun (WGS) entry which is preliminary data.</text>
</comment>
<dbReference type="RefSeq" id="WP_367974867.1">
    <property type="nucleotide sequence ID" value="NZ_JBFPEQ010000001.1"/>
</dbReference>
<keyword evidence="3" id="KW-0378">Hydrolase</keyword>
<dbReference type="SUPFAM" id="SSF53187">
    <property type="entry name" value="Zn-dependent exopeptidases"/>
    <property type="match status" value="1"/>
</dbReference>
<dbReference type="InterPro" id="IPR011650">
    <property type="entry name" value="Peptidase_M20_dimer"/>
</dbReference>
<dbReference type="Pfam" id="PF01546">
    <property type="entry name" value="Peptidase_M20"/>
    <property type="match status" value="1"/>
</dbReference>